<feature type="domain" description="SH3" evidence="5">
    <location>
        <begin position="865"/>
        <end position="926"/>
    </location>
</feature>
<dbReference type="InterPro" id="IPR001452">
    <property type="entry name" value="SH3_domain"/>
</dbReference>
<feature type="domain" description="SH3" evidence="5">
    <location>
        <begin position="1265"/>
        <end position="1324"/>
    </location>
</feature>
<feature type="compositionally biased region" description="Pro residues" evidence="4">
    <location>
        <begin position="233"/>
        <end position="245"/>
    </location>
</feature>
<comment type="caution">
    <text evidence="8">The sequence shown here is derived from an EMBL/GenBank/DDBJ whole genome shotgun (WGS) entry which is preliminary data.</text>
</comment>
<dbReference type="CDD" id="cd11836">
    <property type="entry name" value="SH3_Intersectin_1"/>
    <property type="match status" value="1"/>
</dbReference>
<dbReference type="SUPFAM" id="SSF47473">
    <property type="entry name" value="EF-hand"/>
    <property type="match status" value="2"/>
</dbReference>
<gene>
    <name evidence="8" type="ORF">TSAR_004389</name>
</gene>
<feature type="domain" description="SH3" evidence="5">
    <location>
        <begin position="983"/>
        <end position="1042"/>
    </location>
</feature>
<keyword evidence="9" id="KW-1185">Reference proteome</keyword>
<dbReference type="CDD" id="cd11840">
    <property type="entry name" value="SH3_Intersectin_5"/>
    <property type="match status" value="1"/>
</dbReference>
<sequence length="1324" mass="145699">MTSPMTPGTDPWVIQMHERARYQQQFDSLKPTNGVITGVQAKDFFLKSQLPPLVLGQIWGLSDTDSDGKMNINEFSIACKLINLKLRGFEVPSSLPPSMIRSLQAFAAVNQGVTSPVAVSQIPPVSPVPNIASVPRPVAAAMPGAMPVTVPGVIPTAIPAAIPKIGPPVVPPMTMPVASQQCRQPVAANTRPSKPARPPPCKVGDPTAKIESGATPQRPTPPDSIGAGFVPTTGPPPKPQPPSFPNSPVAASPVNPGVPPMIPPVQMVQPITSSASNMGMPPIAPVAPIAPLNTAPVPTAAFSMGQTVPIQAMSSGIIPPLATGATTVPPIVPVVANDINYGNGMVGITGIAPTITPPVTPIPASNIAMNGSIIHTPVSTSTPLSTTARPPSIDRVGSVDSQHSQHSVGSPQAVEWSVPHQTKLKYTQLFNTWDRTRSGFLSGPQARNIMVQSQLPQGILAQIWALSDMDSDGRLGCEEFVLAMHLCDMAKAGEVIPTALPLDLIPPTFRRQRQSSVSSQGTADNIDPLAGMPQTSFEDKRKENFDKGQAELERRRKALLEVQRKEQEERERKEREEAEKREKIRLEQERRRQAELEQAMMRQKEIEEEKEEQRKRAQEQREAARKEMERQRQLEWEKQKSQELQAQRQKEQDILLKLKAKNQSLTIELSSLNEKVKELSQKICDTRVGVSTIKTTIDGMRTTRDQQLQEMAALKNKLREQNQRLLTISQEKARLDAKTKANADPAGQEAQKLKQIALKQMEDKIAEMEKEIKDKEKEVENSNKQLEELQNQMEVMFTNCEELNAKFEEKKAKVLEMRQSSNPAAFATAAWGDDAWGESGGTEVDVDSWPTDEAASVPATTEISTAVKKYRALYEFVARNQDEISFQPGDIIIVPPVQNAEPGWMAGEIRGHTGWFPESYVEPIDVGTSAPVVGDAFTHQDSIEKRMLEGIAEVPENVSDAGSAVGEGPYVEPITPKLGEGQLCNITATTLYQYRPTLEQHLSFGKGETVTIKEQQDIWCYGESNTGTVGWFPKSYVKMDVANGQAATTAPTGDGLNEYYISLYQYASNEAGDLNFNQGEVMLVIKKDGDWWTGVIGDRQGIFPSNYVEKYDVPDQTTTTQEAPAVINKQDGLNEAADKTQDKPQVPQEKTIEQLEEERAEAEDRAELPDFAAMSAQQRGRKPEIVQVIAPYKATSVEQLDLQKGQLIMIRKKTESGWWEGELQARGKKRQIGWFPASYVKLLTSSSNRSTPVSHRYQDSPTMDPFAEKVMAMYPYKAQNDDELSFEKGDVIVVLTKDEDSWWKGELNGQSGVFPSNYVTPMCK</sequence>
<dbReference type="PROSITE" id="PS50222">
    <property type="entry name" value="EF_HAND_2"/>
    <property type="match status" value="2"/>
</dbReference>
<dbReference type="InterPro" id="IPR011992">
    <property type="entry name" value="EF-hand-dom_pair"/>
</dbReference>
<evidence type="ECO:0000259" key="6">
    <source>
        <dbReference type="PROSITE" id="PS50031"/>
    </source>
</evidence>
<dbReference type="CDD" id="cd11838">
    <property type="entry name" value="SH3_Intersectin_3"/>
    <property type="match status" value="1"/>
</dbReference>
<feature type="compositionally biased region" description="Polar residues" evidence="4">
    <location>
        <begin position="399"/>
        <end position="410"/>
    </location>
</feature>
<dbReference type="Gene3D" id="1.10.287.1490">
    <property type="match status" value="1"/>
</dbReference>
<reference evidence="8 9" key="1">
    <citation type="journal article" date="2017" name="Curr. Biol.">
        <title>The Evolution of Venom by Co-option of Single-Copy Genes.</title>
        <authorList>
            <person name="Martinson E.O."/>
            <person name="Mrinalini"/>
            <person name="Kelkar Y.D."/>
            <person name="Chang C.H."/>
            <person name="Werren J.H."/>
        </authorList>
    </citation>
    <scope>NUCLEOTIDE SEQUENCE [LARGE SCALE GENOMIC DNA]</scope>
    <source>
        <strain evidence="8 9">Alberta</strain>
        <tissue evidence="8">Whole body</tissue>
    </source>
</reference>
<dbReference type="Pfam" id="PF12763">
    <property type="entry name" value="EH"/>
    <property type="match status" value="2"/>
</dbReference>
<feature type="domain" description="SH3" evidence="5">
    <location>
        <begin position="1181"/>
        <end position="1245"/>
    </location>
</feature>
<keyword evidence="2" id="KW-0106">Calcium</keyword>
<feature type="domain" description="SH3" evidence="5">
    <location>
        <begin position="1055"/>
        <end position="1113"/>
    </location>
</feature>
<dbReference type="InterPro" id="IPR036028">
    <property type="entry name" value="SH3-like_dom_sf"/>
</dbReference>
<dbReference type="FunFam" id="2.30.30.40:FF:000072">
    <property type="entry name" value="Unconventional Myosin IB"/>
    <property type="match status" value="1"/>
</dbReference>
<feature type="region of interest" description="Disordered" evidence="4">
    <location>
        <begin position="180"/>
        <end position="252"/>
    </location>
</feature>
<dbReference type="PROSITE" id="PS50031">
    <property type="entry name" value="EH"/>
    <property type="match status" value="2"/>
</dbReference>
<evidence type="ECO:0000313" key="9">
    <source>
        <dbReference type="Proteomes" id="UP000215335"/>
    </source>
</evidence>
<dbReference type="Pfam" id="PF00018">
    <property type="entry name" value="SH3_1"/>
    <property type="match status" value="1"/>
</dbReference>
<proteinExistence type="predicted"/>
<name>A0A232FGN0_9HYME</name>
<dbReference type="PRINTS" id="PR00452">
    <property type="entry name" value="SH3DOMAIN"/>
</dbReference>
<dbReference type="PROSITE" id="PS50002">
    <property type="entry name" value="SH3"/>
    <property type="match status" value="5"/>
</dbReference>
<evidence type="ECO:0000256" key="3">
    <source>
        <dbReference type="PROSITE-ProRule" id="PRU00192"/>
    </source>
</evidence>
<dbReference type="PROSITE" id="PS00018">
    <property type="entry name" value="EF_HAND_1"/>
    <property type="match status" value="2"/>
</dbReference>
<dbReference type="FunFam" id="1.10.238.10:FF:000055">
    <property type="entry name" value="Intersectin-1 isoform 1"/>
    <property type="match status" value="1"/>
</dbReference>
<evidence type="ECO:0000256" key="2">
    <source>
        <dbReference type="ARBA" id="ARBA00022837"/>
    </source>
</evidence>
<dbReference type="PRINTS" id="PR00499">
    <property type="entry name" value="P67PHOX"/>
</dbReference>
<dbReference type="Pfam" id="PF14604">
    <property type="entry name" value="SH3_9"/>
    <property type="match status" value="4"/>
</dbReference>
<feature type="domain" description="EH" evidence="6">
    <location>
        <begin position="422"/>
        <end position="511"/>
    </location>
</feature>
<evidence type="ECO:0000256" key="4">
    <source>
        <dbReference type="SAM" id="MobiDB-lite"/>
    </source>
</evidence>
<dbReference type="GO" id="GO:0042734">
    <property type="term" value="C:presynaptic membrane"/>
    <property type="evidence" value="ECO:0007669"/>
    <property type="project" value="TreeGrafter"/>
</dbReference>
<dbReference type="SMART" id="SM00054">
    <property type="entry name" value="EFh"/>
    <property type="match status" value="3"/>
</dbReference>
<feature type="region of interest" description="Disordered" evidence="4">
    <location>
        <begin position="604"/>
        <end position="626"/>
    </location>
</feature>
<dbReference type="EMBL" id="NNAY01000219">
    <property type="protein sequence ID" value="OXU29926.1"/>
    <property type="molecule type" value="Genomic_DNA"/>
</dbReference>
<dbReference type="SMART" id="SM00326">
    <property type="entry name" value="SH3"/>
    <property type="match status" value="5"/>
</dbReference>
<evidence type="ECO:0000259" key="7">
    <source>
        <dbReference type="PROSITE" id="PS50222"/>
    </source>
</evidence>
<dbReference type="InterPro" id="IPR000261">
    <property type="entry name" value="EH_dom"/>
</dbReference>
<dbReference type="InterPro" id="IPR018247">
    <property type="entry name" value="EF_Hand_1_Ca_BS"/>
</dbReference>
<feature type="region of interest" description="Disordered" evidence="4">
    <location>
        <begin position="510"/>
        <end position="542"/>
    </location>
</feature>
<dbReference type="GO" id="GO:0150007">
    <property type="term" value="P:clathrin-dependent synaptic vesicle endocytosis"/>
    <property type="evidence" value="ECO:0007669"/>
    <property type="project" value="TreeGrafter"/>
</dbReference>
<feature type="domain" description="EF-hand" evidence="7">
    <location>
        <begin position="50"/>
        <end position="85"/>
    </location>
</feature>
<dbReference type="PANTHER" id="PTHR11216">
    <property type="entry name" value="EH DOMAIN"/>
    <property type="match status" value="1"/>
</dbReference>
<dbReference type="CDD" id="cd00052">
    <property type="entry name" value="EH"/>
    <property type="match status" value="2"/>
</dbReference>
<feature type="compositionally biased region" description="Low complexity" evidence="4">
    <location>
        <begin position="378"/>
        <end position="387"/>
    </location>
</feature>
<dbReference type="Gene3D" id="2.30.30.40">
    <property type="entry name" value="SH3 Domains"/>
    <property type="match status" value="5"/>
</dbReference>
<evidence type="ECO:0008006" key="10">
    <source>
        <dbReference type="Google" id="ProtNLM"/>
    </source>
</evidence>
<feature type="domain" description="EF-hand" evidence="7">
    <location>
        <begin position="455"/>
        <end position="490"/>
    </location>
</feature>
<dbReference type="SUPFAM" id="SSF50044">
    <property type="entry name" value="SH3-domain"/>
    <property type="match status" value="5"/>
</dbReference>
<dbReference type="SMART" id="SM00027">
    <property type="entry name" value="EH"/>
    <property type="match status" value="2"/>
</dbReference>
<dbReference type="OrthoDB" id="207120at2759"/>
<dbReference type="GO" id="GO:0005509">
    <property type="term" value="F:calcium ion binding"/>
    <property type="evidence" value="ECO:0007669"/>
    <property type="project" value="InterPro"/>
</dbReference>
<dbReference type="GO" id="GO:0060090">
    <property type="term" value="F:molecular adaptor activity"/>
    <property type="evidence" value="ECO:0007669"/>
    <property type="project" value="TreeGrafter"/>
</dbReference>
<dbReference type="InterPro" id="IPR002048">
    <property type="entry name" value="EF_hand_dom"/>
</dbReference>
<evidence type="ECO:0000313" key="8">
    <source>
        <dbReference type="EMBL" id="OXU29926.1"/>
    </source>
</evidence>
<feature type="domain" description="EH" evidence="6">
    <location>
        <begin position="18"/>
        <end position="106"/>
    </location>
</feature>
<dbReference type="CDD" id="cd11837">
    <property type="entry name" value="SH3_Intersectin_2"/>
    <property type="match status" value="1"/>
</dbReference>
<feature type="region of interest" description="Disordered" evidence="4">
    <location>
        <begin position="378"/>
        <end position="414"/>
    </location>
</feature>
<dbReference type="GO" id="GO:0097708">
    <property type="term" value="C:intracellular vesicle"/>
    <property type="evidence" value="ECO:0007669"/>
    <property type="project" value="TreeGrafter"/>
</dbReference>
<evidence type="ECO:0000256" key="1">
    <source>
        <dbReference type="ARBA" id="ARBA00022443"/>
    </source>
</evidence>
<dbReference type="GO" id="GO:0005737">
    <property type="term" value="C:cytoplasm"/>
    <property type="evidence" value="ECO:0007669"/>
    <property type="project" value="TreeGrafter"/>
</dbReference>
<accession>A0A232FGN0</accession>
<dbReference type="CDD" id="cd11839">
    <property type="entry name" value="SH3_Intersectin_4"/>
    <property type="match status" value="1"/>
</dbReference>
<evidence type="ECO:0000259" key="5">
    <source>
        <dbReference type="PROSITE" id="PS50002"/>
    </source>
</evidence>
<dbReference type="PANTHER" id="PTHR11216:SF170">
    <property type="entry name" value="DYNAMIN ASSOCIATED PROTEIN 160, ISOFORM D"/>
    <property type="match status" value="1"/>
</dbReference>
<keyword evidence="1 3" id="KW-0728">SH3 domain</keyword>
<organism evidence="8 9">
    <name type="scientific">Trichomalopsis sarcophagae</name>
    <dbReference type="NCBI Taxonomy" id="543379"/>
    <lineage>
        <taxon>Eukaryota</taxon>
        <taxon>Metazoa</taxon>
        <taxon>Ecdysozoa</taxon>
        <taxon>Arthropoda</taxon>
        <taxon>Hexapoda</taxon>
        <taxon>Insecta</taxon>
        <taxon>Pterygota</taxon>
        <taxon>Neoptera</taxon>
        <taxon>Endopterygota</taxon>
        <taxon>Hymenoptera</taxon>
        <taxon>Apocrita</taxon>
        <taxon>Proctotrupomorpha</taxon>
        <taxon>Chalcidoidea</taxon>
        <taxon>Pteromalidae</taxon>
        <taxon>Pteromalinae</taxon>
        <taxon>Trichomalopsis</taxon>
    </lineage>
</organism>
<protein>
    <recommendedName>
        <fullName evidence="10">Intersectin-1</fullName>
    </recommendedName>
</protein>
<dbReference type="STRING" id="543379.A0A232FGN0"/>
<dbReference type="Proteomes" id="UP000215335">
    <property type="component" value="Unassembled WGS sequence"/>
</dbReference>
<dbReference type="Gene3D" id="1.10.238.10">
    <property type="entry name" value="EF-hand"/>
    <property type="match status" value="2"/>
</dbReference>